<evidence type="ECO:0000313" key="6">
    <source>
        <dbReference type="EMBL" id="GAA2894761.1"/>
    </source>
</evidence>
<dbReference type="RefSeq" id="WP_344978483.1">
    <property type="nucleotide sequence ID" value="NZ_BAAAVI010000054.1"/>
</dbReference>
<evidence type="ECO:0000256" key="1">
    <source>
        <dbReference type="ARBA" id="ARBA00004418"/>
    </source>
</evidence>
<keyword evidence="2" id="KW-0732">Signal</keyword>
<dbReference type="Gene3D" id="1.50.10.100">
    <property type="entry name" value="Chondroitin AC/alginate lyase"/>
    <property type="match status" value="1"/>
</dbReference>
<organism evidence="6 7">
    <name type="scientific">Streptosporangium fragile</name>
    <dbReference type="NCBI Taxonomy" id="46186"/>
    <lineage>
        <taxon>Bacteria</taxon>
        <taxon>Bacillati</taxon>
        <taxon>Actinomycetota</taxon>
        <taxon>Actinomycetes</taxon>
        <taxon>Streptosporangiales</taxon>
        <taxon>Streptosporangiaceae</taxon>
        <taxon>Streptosporangium</taxon>
    </lineage>
</organism>
<sequence length="631" mass="69002">MTDRGNAPYSPDWARVRRRVATRPWAAGVLAAVREDFSRWARDLVIPGPDGQSAWAHTYFCDADGAPLTFGVTTPERHVCPQCGRTYTGDPWDGAWRTKMHNAVAAQAQRAALLVRLSEDPRETAAARGELERIFATYSRDYLSYEPHGANAGQGRVQPQCLDEAVWAVGLLRALRWAGDVLTPATSAAVDDTARVISDLLRPQFGLIHNIRCWLVAALAECAARLRDEELLAWCRDSEFGAEAQIREGFHPEGLWYEINPHYHYYAVSALLSYREAAGPAGLSAESALRLSRAITAPPHLAYSDTRLPAYGDGWPECYVGDFAPQAEAAWTIVPEEPVDLAPYYTRPRPAPVRLWSGAQSPSAAPAELTGRSSVAALVFGPDDIAPAAVAGNGGSFVWPHAGIGLLRSTRVRLAMRFGPDSGWHDHRDKLNVDVETATGWSSLDLGTSGYGSEFTTWMRSPVAHNLVIVDGRRQPEHAGRLLESSERHLVAESAWDGHVLRRAVSVDEDGWTDEHTAALAGPGGIEWVFHGDGAFTPEGAGAGEPVRLRGDVGHDWLRDACRLEIPPDRRLRGAWSVDGSPRLVLTVPDGFEVYTAVADGNPTGRPLGVLLLRGYDRQARFRARFRLPTS</sequence>
<dbReference type="Proteomes" id="UP001500831">
    <property type="component" value="Unassembled WGS sequence"/>
</dbReference>
<protein>
    <recommendedName>
        <fullName evidence="5">Heparinase II/III-like C-terminal domain-containing protein</fullName>
    </recommendedName>
</protein>
<name>A0ABN3W5F8_9ACTN</name>
<feature type="domain" description="Heparinase II/III-like C-terminal" evidence="5">
    <location>
        <begin position="395"/>
        <end position="536"/>
    </location>
</feature>
<dbReference type="InterPro" id="IPR012480">
    <property type="entry name" value="Hepar_II_III_C"/>
</dbReference>
<dbReference type="SUPFAM" id="SSF48230">
    <property type="entry name" value="Chondroitin AC/alginate lyase"/>
    <property type="match status" value="1"/>
</dbReference>
<evidence type="ECO:0000256" key="3">
    <source>
        <dbReference type="ARBA" id="ARBA00022764"/>
    </source>
</evidence>
<gene>
    <name evidence="6" type="ORF">GCM10010517_59470</name>
</gene>
<reference evidence="6 7" key="1">
    <citation type="journal article" date="2019" name="Int. J. Syst. Evol. Microbiol.">
        <title>The Global Catalogue of Microorganisms (GCM) 10K type strain sequencing project: providing services to taxonomists for standard genome sequencing and annotation.</title>
        <authorList>
            <consortium name="The Broad Institute Genomics Platform"/>
            <consortium name="The Broad Institute Genome Sequencing Center for Infectious Disease"/>
            <person name="Wu L."/>
            <person name="Ma J."/>
        </authorList>
    </citation>
    <scope>NUCLEOTIDE SEQUENCE [LARGE SCALE GENOMIC DNA]</scope>
    <source>
        <strain evidence="6 7">JCM 6242</strain>
    </source>
</reference>
<dbReference type="PANTHER" id="PTHR39210">
    <property type="entry name" value="HEPARIN-SULFATE LYASE"/>
    <property type="match status" value="1"/>
</dbReference>
<comment type="caution">
    <text evidence="6">The sequence shown here is derived from an EMBL/GenBank/DDBJ whole genome shotgun (WGS) entry which is preliminary data.</text>
</comment>
<keyword evidence="7" id="KW-1185">Reference proteome</keyword>
<comment type="subcellular location">
    <subcellularLocation>
        <location evidence="1">Periplasm</location>
    </subcellularLocation>
</comment>
<evidence type="ECO:0000256" key="2">
    <source>
        <dbReference type="ARBA" id="ARBA00022729"/>
    </source>
</evidence>
<proteinExistence type="predicted"/>
<dbReference type="Pfam" id="PF07940">
    <property type="entry name" value="Hepar_II_III_C"/>
    <property type="match status" value="1"/>
</dbReference>
<dbReference type="InterPro" id="IPR008929">
    <property type="entry name" value="Chondroitin_lyas"/>
</dbReference>
<dbReference type="EMBL" id="BAAAVI010000054">
    <property type="protein sequence ID" value="GAA2894761.1"/>
    <property type="molecule type" value="Genomic_DNA"/>
</dbReference>
<evidence type="ECO:0000256" key="4">
    <source>
        <dbReference type="ARBA" id="ARBA00023239"/>
    </source>
</evidence>
<dbReference type="PANTHER" id="PTHR39210:SF1">
    <property type="entry name" value="HEPARIN-SULFATE LYASE"/>
    <property type="match status" value="1"/>
</dbReference>
<evidence type="ECO:0000259" key="5">
    <source>
        <dbReference type="Pfam" id="PF07940"/>
    </source>
</evidence>
<evidence type="ECO:0000313" key="7">
    <source>
        <dbReference type="Proteomes" id="UP001500831"/>
    </source>
</evidence>
<keyword evidence="4" id="KW-0456">Lyase</keyword>
<keyword evidence="3" id="KW-0574">Periplasm</keyword>
<dbReference type="Gene3D" id="2.70.98.70">
    <property type="match status" value="1"/>
</dbReference>
<accession>A0ABN3W5F8</accession>